<dbReference type="RefSeq" id="WP_190472957.1">
    <property type="nucleotide sequence ID" value="NZ_JACJPW010000109.1"/>
</dbReference>
<dbReference type="SUPFAM" id="SSF158682">
    <property type="entry name" value="TerB-like"/>
    <property type="match status" value="1"/>
</dbReference>
<keyword evidence="2" id="KW-1185">Reference proteome</keyword>
<protein>
    <recommendedName>
        <fullName evidence="3">Co-chaperone DjlA N-terminal domain-containing protein</fullName>
    </recommendedName>
</protein>
<dbReference type="Proteomes" id="UP000641646">
    <property type="component" value="Unassembled WGS sequence"/>
</dbReference>
<reference evidence="1" key="2">
    <citation type="submission" date="2020-08" db="EMBL/GenBank/DDBJ databases">
        <authorList>
            <person name="Chen M."/>
            <person name="Teng W."/>
            <person name="Zhao L."/>
            <person name="Hu C."/>
            <person name="Zhou Y."/>
            <person name="Han B."/>
            <person name="Song L."/>
            <person name="Shu W."/>
        </authorList>
    </citation>
    <scope>NUCLEOTIDE SEQUENCE</scope>
    <source>
        <strain evidence="1">FACHB-1375</strain>
    </source>
</reference>
<reference evidence="1" key="1">
    <citation type="journal article" date="2015" name="ISME J.">
        <title>Draft Genome Sequence of Streptomyces incarnatus NRRL8089, which Produces the Nucleoside Antibiotic Sinefungin.</title>
        <authorList>
            <person name="Oshima K."/>
            <person name="Hattori M."/>
            <person name="Shimizu H."/>
            <person name="Fukuda K."/>
            <person name="Nemoto M."/>
            <person name="Inagaki K."/>
            <person name="Tamura T."/>
        </authorList>
    </citation>
    <scope>NUCLEOTIDE SEQUENCE</scope>
    <source>
        <strain evidence="1">FACHB-1375</strain>
    </source>
</reference>
<evidence type="ECO:0008006" key="3">
    <source>
        <dbReference type="Google" id="ProtNLM"/>
    </source>
</evidence>
<name>A0A926ZLK1_9CYAN</name>
<dbReference type="Gene3D" id="1.10.3680.10">
    <property type="entry name" value="TerB-like"/>
    <property type="match status" value="1"/>
</dbReference>
<accession>A0A926ZLK1</accession>
<sequence>MSKYDEIFASEVQSEQKLNSEEAVAAIIFAAMFAGKEINDEEMEYLNDILSDTGVFDSYSPEEIQQTLDKITDIYNEEGSGVLFNTAINSISDEFVEIAFEGAVAVVLAEENLPEEEESFVNKLQEALDIPEDVAQEIIDDFVSA</sequence>
<evidence type="ECO:0000313" key="2">
    <source>
        <dbReference type="Proteomes" id="UP000641646"/>
    </source>
</evidence>
<comment type="caution">
    <text evidence="1">The sequence shown here is derived from an EMBL/GenBank/DDBJ whole genome shotgun (WGS) entry which is preliminary data.</text>
</comment>
<dbReference type="InterPro" id="IPR029024">
    <property type="entry name" value="TerB-like"/>
</dbReference>
<proteinExistence type="predicted"/>
<dbReference type="AlphaFoldDB" id="A0A926ZLK1"/>
<dbReference type="EMBL" id="JACJPW010000109">
    <property type="protein sequence ID" value="MBD2185151.1"/>
    <property type="molecule type" value="Genomic_DNA"/>
</dbReference>
<gene>
    <name evidence="1" type="ORF">H6G03_29450</name>
</gene>
<evidence type="ECO:0000313" key="1">
    <source>
        <dbReference type="EMBL" id="MBD2185151.1"/>
    </source>
</evidence>
<organism evidence="1 2">
    <name type="scientific">Aerosakkonema funiforme FACHB-1375</name>
    <dbReference type="NCBI Taxonomy" id="2949571"/>
    <lineage>
        <taxon>Bacteria</taxon>
        <taxon>Bacillati</taxon>
        <taxon>Cyanobacteriota</taxon>
        <taxon>Cyanophyceae</taxon>
        <taxon>Oscillatoriophycideae</taxon>
        <taxon>Aerosakkonematales</taxon>
        <taxon>Aerosakkonemataceae</taxon>
        <taxon>Aerosakkonema</taxon>
    </lineage>
</organism>